<evidence type="ECO:0000256" key="5">
    <source>
        <dbReference type="ARBA" id="ARBA00023085"/>
    </source>
</evidence>
<name>A0A4V5ZZ12_POPAL</name>
<dbReference type="EMBL" id="RCHU01001240">
    <property type="protein sequence ID" value="TKR65815.1"/>
    <property type="molecule type" value="Genomic_DNA"/>
</dbReference>
<dbReference type="GO" id="GO:0045490">
    <property type="term" value="P:pectin catabolic process"/>
    <property type="evidence" value="ECO:0007669"/>
    <property type="project" value="UniProtKB-UniRule"/>
</dbReference>
<dbReference type="STRING" id="43335.A0A4V5ZZ12"/>
<comment type="catalytic activity">
    <reaction evidence="7">
        <text>[(1-&gt;4)-alpha-D-galacturonosyl methyl ester](n) + n H2O = [(1-&gt;4)-alpha-D-galacturonosyl](n) + n methanol + n H(+)</text>
        <dbReference type="Rhea" id="RHEA:22380"/>
        <dbReference type="Rhea" id="RHEA-COMP:14570"/>
        <dbReference type="Rhea" id="RHEA-COMP:14573"/>
        <dbReference type="ChEBI" id="CHEBI:15377"/>
        <dbReference type="ChEBI" id="CHEBI:15378"/>
        <dbReference type="ChEBI" id="CHEBI:17790"/>
        <dbReference type="ChEBI" id="CHEBI:140522"/>
        <dbReference type="ChEBI" id="CHEBI:140523"/>
        <dbReference type="EC" id="3.1.1.11"/>
    </reaction>
</comment>
<keyword evidence="3" id="KW-0134">Cell wall</keyword>
<evidence type="ECO:0000256" key="8">
    <source>
        <dbReference type="SAM" id="MobiDB-lite"/>
    </source>
</evidence>
<dbReference type="SUPFAM" id="SSF51126">
    <property type="entry name" value="Pectin lyase-like"/>
    <property type="match status" value="1"/>
</dbReference>
<dbReference type="Pfam" id="PF01095">
    <property type="entry name" value="Pectinesterase"/>
    <property type="match status" value="1"/>
</dbReference>
<dbReference type="InterPro" id="IPR000070">
    <property type="entry name" value="Pectinesterase_cat"/>
</dbReference>
<keyword evidence="4 7" id="KW-0378">Hydrolase</keyword>
<dbReference type="InterPro" id="IPR033131">
    <property type="entry name" value="Pectinesterase_Asp_AS"/>
</dbReference>
<keyword evidence="3" id="KW-0964">Secreted</keyword>
<evidence type="ECO:0000256" key="2">
    <source>
        <dbReference type="ARBA" id="ARBA00005184"/>
    </source>
</evidence>
<reference evidence="10" key="1">
    <citation type="submission" date="2018-10" db="EMBL/GenBank/DDBJ databases">
        <title>Population genomic analysis revealed the cold adaptation of white poplar.</title>
        <authorList>
            <person name="Liu Y.-J."/>
        </authorList>
    </citation>
    <scope>NUCLEOTIDE SEQUENCE [LARGE SCALE GENOMIC DNA]</scope>
    <source>
        <strain evidence="10">PAL-ZL1</strain>
    </source>
</reference>
<proteinExistence type="predicted"/>
<evidence type="ECO:0000256" key="7">
    <source>
        <dbReference type="RuleBase" id="RU000589"/>
    </source>
</evidence>
<dbReference type="UniPathway" id="UPA00545">
    <property type="reaction ID" value="UER00823"/>
</dbReference>
<dbReference type="PANTHER" id="PTHR31707">
    <property type="entry name" value="PECTINESTERASE"/>
    <property type="match status" value="1"/>
</dbReference>
<feature type="active site" evidence="6">
    <location>
        <position position="176"/>
    </location>
</feature>
<accession>A0A4V5ZZ12</accession>
<gene>
    <name evidence="10" type="ORF">D5086_0000317650</name>
</gene>
<evidence type="ECO:0000256" key="4">
    <source>
        <dbReference type="ARBA" id="ARBA00022801"/>
    </source>
</evidence>
<sequence length="272" mass="29692">MASCNSTRYPDLCYSAATSFPDDSAKSDVVVAADGSGKYRTVSAAVADAPKHSAKRYIIKIKAGVYRENVEVPSEKTNIMFLEMEGKKTIITSSRNVVDGGTTYHSATPWWRKGFLARDITFQNTAGASKYQAVALRVESDFAAFYKCGMVAYQNTLHVHSNRQFFTNCYIAGTVDFIFGNSAAVFQDCDIRARRPNPGQTITITAQGRSDPNQNTGISTKTVGPVPEPQKGSLERIQVITDATEAQAFTARNFITGSSWLKSTTFPFSLGL</sequence>
<dbReference type="GO" id="GO:0042545">
    <property type="term" value="P:cell wall modification"/>
    <property type="evidence" value="ECO:0007669"/>
    <property type="project" value="UniProtKB-UniRule"/>
</dbReference>
<evidence type="ECO:0000256" key="1">
    <source>
        <dbReference type="ARBA" id="ARBA00004191"/>
    </source>
</evidence>
<dbReference type="FunFam" id="2.160.20.10:FF:000092">
    <property type="entry name" value="Putative pectinesterase 57"/>
    <property type="match status" value="1"/>
</dbReference>
<dbReference type="AlphaFoldDB" id="A0A4V5ZZ12"/>
<comment type="caution">
    <text evidence="10">The sequence shown here is derived from an EMBL/GenBank/DDBJ whole genome shotgun (WGS) entry which is preliminary data.</text>
</comment>
<comment type="subcellular location">
    <subcellularLocation>
        <location evidence="1">Secreted</location>
        <location evidence="1">Cell wall</location>
    </subcellularLocation>
</comment>
<dbReference type="PROSITE" id="PS00503">
    <property type="entry name" value="PECTINESTERASE_2"/>
    <property type="match status" value="1"/>
</dbReference>
<feature type="compositionally biased region" description="Polar residues" evidence="8">
    <location>
        <begin position="205"/>
        <end position="222"/>
    </location>
</feature>
<protein>
    <recommendedName>
        <fullName evidence="7">Pectinesterase</fullName>
        <ecNumber evidence="7">3.1.1.11</ecNumber>
    </recommendedName>
</protein>
<dbReference type="EC" id="3.1.1.11" evidence="7"/>
<evidence type="ECO:0000256" key="6">
    <source>
        <dbReference type="PROSITE-ProRule" id="PRU10040"/>
    </source>
</evidence>
<comment type="pathway">
    <text evidence="2 7">Glycan metabolism; pectin degradation; 2-dehydro-3-deoxy-D-gluconate from pectin: step 1/5.</text>
</comment>
<dbReference type="GO" id="GO:0030599">
    <property type="term" value="F:pectinesterase activity"/>
    <property type="evidence" value="ECO:0007669"/>
    <property type="project" value="UniProtKB-UniRule"/>
</dbReference>
<evidence type="ECO:0000259" key="9">
    <source>
        <dbReference type="Pfam" id="PF01095"/>
    </source>
</evidence>
<dbReference type="InterPro" id="IPR011050">
    <property type="entry name" value="Pectin_lyase_fold/virulence"/>
</dbReference>
<evidence type="ECO:0000313" key="10">
    <source>
        <dbReference type="EMBL" id="TKR65815.1"/>
    </source>
</evidence>
<dbReference type="InterPro" id="IPR012334">
    <property type="entry name" value="Pectin_lyas_fold"/>
</dbReference>
<organism evidence="10">
    <name type="scientific">Populus alba</name>
    <name type="common">White poplar</name>
    <dbReference type="NCBI Taxonomy" id="43335"/>
    <lineage>
        <taxon>Eukaryota</taxon>
        <taxon>Viridiplantae</taxon>
        <taxon>Streptophyta</taxon>
        <taxon>Embryophyta</taxon>
        <taxon>Tracheophyta</taxon>
        <taxon>Spermatophyta</taxon>
        <taxon>Magnoliopsida</taxon>
        <taxon>eudicotyledons</taxon>
        <taxon>Gunneridae</taxon>
        <taxon>Pentapetalae</taxon>
        <taxon>rosids</taxon>
        <taxon>fabids</taxon>
        <taxon>Malpighiales</taxon>
        <taxon>Salicaceae</taxon>
        <taxon>Saliceae</taxon>
        <taxon>Populus</taxon>
    </lineage>
</organism>
<feature type="domain" description="Pectinesterase catalytic" evidence="9">
    <location>
        <begin position="28"/>
        <end position="222"/>
    </location>
</feature>
<dbReference type="Gene3D" id="2.160.20.10">
    <property type="entry name" value="Single-stranded right-handed beta-helix, Pectin lyase-like"/>
    <property type="match status" value="1"/>
</dbReference>
<evidence type="ECO:0000256" key="3">
    <source>
        <dbReference type="ARBA" id="ARBA00022512"/>
    </source>
</evidence>
<keyword evidence="5 7" id="KW-0063">Aspartyl esterase</keyword>
<feature type="region of interest" description="Disordered" evidence="8">
    <location>
        <begin position="205"/>
        <end position="227"/>
    </location>
</feature>